<dbReference type="PANTHER" id="PTHR46830">
    <property type="entry name" value="TRANSFERASE, PUTATIVE-RELATED"/>
    <property type="match status" value="1"/>
</dbReference>
<dbReference type="AlphaFoldDB" id="A0A9P8VJZ4"/>
<dbReference type="GO" id="GO:1901135">
    <property type="term" value="P:carbohydrate derivative metabolic process"/>
    <property type="evidence" value="ECO:0007669"/>
    <property type="project" value="UniProtKB-ARBA"/>
</dbReference>
<dbReference type="Pfam" id="PF04488">
    <property type="entry name" value="Gly_transf_sug"/>
    <property type="match status" value="1"/>
</dbReference>
<dbReference type="SUPFAM" id="SSF53448">
    <property type="entry name" value="Nucleotide-diphospho-sugar transferases"/>
    <property type="match status" value="1"/>
</dbReference>
<reference evidence="3" key="1">
    <citation type="journal article" date="2021" name="Nat. Commun.">
        <title>Genetic determinants of endophytism in the Arabidopsis root mycobiome.</title>
        <authorList>
            <person name="Mesny F."/>
            <person name="Miyauchi S."/>
            <person name="Thiergart T."/>
            <person name="Pickel B."/>
            <person name="Atanasova L."/>
            <person name="Karlsson M."/>
            <person name="Huettel B."/>
            <person name="Barry K.W."/>
            <person name="Haridas S."/>
            <person name="Chen C."/>
            <person name="Bauer D."/>
            <person name="Andreopoulos W."/>
            <person name="Pangilinan J."/>
            <person name="LaButti K."/>
            <person name="Riley R."/>
            <person name="Lipzen A."/>
            <person name="Clum A."/>
            <person name="Drula E."/>
            <person name="Henrissat B."/>
            <person name="Kohler A."/>
            <person name="Grigoriev I.V."/>
            <person name="Martin F.M."/>
            <person name="Hacquard S."/>
        </authorList>
    </citation>
    <scope>NUCLEOTIDE SEQUENCE</scope>
    <source>
        <strain evidence="3">MPI-SDFR-AT-0117</strain>
    </source>
</reference>
<comment type="caution">
    <text evidence="3">The sequence shown here is derived from an EMBL/GenBank/DDBJ whole genome shotgun (WGS) entry which is preliminary data.</text>
</comment>
<keyword evidence="3" id="KW-0808">Transferase</keyword>
<evidence type="ECO:0000313" key="3">
    <source>
        <dbReference type="EMBL" id="KAH6693583.1"/>
    </source>
</evidence>
<evidence type="ECO:0000313" key="4">
    <source>
        <dbReference type="Proteomes" id="UP000770015"/>
    </source>
</evidence>
<keyword evidence="4" id="KW-1185">Reference proteome</keyword>
<dbReference type="PANTHER" id="PTHR46830:SF2">
    <property type="entry name" value="ALPHA-1,4-N-ACETYLGLUCOSAMINYLTRANSFERASE"/>
    <property type="match status" value="1"/>
</dbReference>
<dbReference type="InterPro" id="IPR029044">
    <property type="entry name" value="Nucleotide-diphossugar_trans"/>
</dbReference>
<sequence>MAVMEDTEALLGSTEPVRRSWMKETSGRFVKPEWMQDANHRFIKPTSTTTRRILAAIVSISLLSLICLFLPTTAKDFIRHTGHPPNAPNPECPVSYVDALPVCKGPDGSEAVIPNIVHYVFLLKDPQADFPLQFSHFLSMYGAYRLLGRPDKIYLHTNVAEDSIPVQRARSGESGKWNKLIFDMPGLVINTVEMPETAGNGKNITMMEHKSDFIRVKMVQQLGGIYLDLDVQPLRDLAALRNSGYRAVGGREYGFRDSNGTIHDGTLNSGTFMSVAGGAMITRWMEKMNEVFDGGWITHSNKALTSIAEDLVADDGQCEMLVLGRAGFAPGSWVDQDVSALFDSHADVANWPDEKFHEGDPLSDEVNLTHGLTPDWAADYGCTYLLHAFSKKKARNGARNNGITPRYVLERKSNYARAVYPIARAMYNEGLVNLDDTDLGV</sequence>
<keyword evidence="2" id="KW-0812">Transmembrane</keyword>
<dbReference type="Gene3D" id="3.90.550.20">
    <property type="match status" value="1"/>
</dbReference>
<dbReference type="GO" id="GO:0016740">
    <property type="term" value="F:transferase activity"/>
    <property type="evidence" value="ECO:0007669"/>
    <property type="project" value="UniProtKB-KW"/>
</dbReference>
<keyword evidence="2" id="KW-1133">Transmembrane helix</keyword>
<proteinExistence type="inferred from homology"/>
<evidence type="ECO:0000256" key="2">
    <source>
        <dbReference type="SAM" id="Phobius"/>
    </source>
</evidence>
<dbReference type="InterPro" id="IPR007577">
    <property type="entry name" value="GlycoTrfase_DXD_sugar-bd_CS"/>
</dbReference>
<feature type="transmembrane region" description="Helical" evidence="2">
    <location>
        <begin position="53"/>
        <end position="71"/>
    </location>
</feature>
<dbReference type="Proteomes" id="UP000770015">
    <property type="component" value="Unassembled WGS sequence"/>
</dbReference>
<dbReference type="EMBL" id="JAGSXJ010000003">
    <property type="protein sequence ID" value="KAH6693583.1"/>
    <property type="molecule type" value="Genomic_DNA"/>
</dbReference>
<accession>A0A9P8VJZ4</accession>
<evidence type="ECO:0000256" key="1">
    <source>
        <dbReference type="ARBA" id="ARBA00009003"/>
    </source>
</evidence>
<name>A0A9P8VJZ4_9PEZI</name>
<gene>
    <name evidence="3" type="ORF">F5X68DRAFT_247919</name>
</gene>
<protein>
    <submittedName>
        <fullName evidence="3">Glycosyl transferase</fullName>
    </submittedName>
</protein>
<keyword evidence="2" id="KW-0472">Membrane</keyword>
<comment type="similarity">
    <text evidence="1">Belongs to the glycosyltransferase 32 family.</text>
</comment>
<dbReference type="OrthoDB" id="409543at2759"/>
<organism evidence="3 4">
    <name type="scientific">Plectosphaerella plurivora</name>
    <dbReference type="NCBI Taxonomy" id="936078"/>
    <lineage>
        <taxon>Eukaryota</taxon>
        <taxon>Fungi</taxon>
        <taxon>Dikarya</taxon>
        <taxon>Ascomycota</taxon>
        <taxon>Pezizomycotina</taxon>
        <taxon>Sordariomycetes</taxon>
        <taxon>Hypocreomycetidae</taxon>
        <taxon>Glomerellales</taxon>
        <taxon>Plectosphaerellaceae</taxon>
        <taxon>Plectosphaerella</taxon>
    </lineage>
</organism>